<organism evidence="3">
    <name type="scientific">hydrothermal vent metagenome</name>
    <dbReference type="NCBI Taxonomy" id="652676"/>
    <lineage>
        <taxon>unclassified sequences</taxon>
        <taxon>metagenomes</taxon>
        <taxon>ecological metagenomes</taxon>
    </lineage>
</organism>
<dbReference type="GO" id="GO:0019878">
    <property type="term" value="P:lysine biosynthetic process via aminoadipic acid"/>
    <property type="evidence" value="ECO:0007669"/>
    <property type="project" value="TreeGrafter"/>
</dbReference>
<dbReference type="InterPro" id="IPR050559">
    <property type="entry name" value="P-Pant_transferase_sf"/>
</dbReference>
<keyword evidence="1" id="KW-0808">Transferase</keyword>
<proteinExistence type="predicted"/>
<feature type="domain" description="4'-phosphopantetheinyl transferase" evidence="2">
    <location>
        <begin position="71"/>
        <end position="148"/>
    </location>
</feature>
<dbReference type="EMBL" id="UOEW01000291">
    <property type="protein sequence ID" value="VAW40931.1"/>
    <property type="molecule type" value="Genomic_DNA"/>
</dbReference>
<dbReference type="SUPFAM" id="SSF56214">
    <property type="entry name" value="4'-phosphopantetheinyl transferase"/>
    <property type="match status" value="2"/>
</dbReference>
<dbReference type="PANTHER" id="PTHR12215">
    <property type="entry name" value="PHOSPHOPANTETHEINE TRANSFERASE"/>
    <property type="match status" value="1"/>
</dbReference>
<dbReference type="PANTHER" id="PTHR12215:SF10">
    <property type="entry name" value="L-AMINOADIPATE-SEMIALDEHYDE DEHYDROGENASE-PHOSPHOPANTETHEINYL TRANSFERASE"/>
    <property type="match status" value="1"/>
</dbReference>
<evidence type="ECO:0000256" key="1">
    <source>
        <dbReference type="ARBA" id="ARBA00022679"/>
    </source>
</evidence>
<evidence type="ECO:0000259" key="2">
    <source>
        <dbReference type="Pfam" id="PF01648"/>
    </source>
</evidence>
<sequence length="182" mass="20853">MINLHIYQVKAQPKLYSKEKLTENLCHYLDVKPANLNIYRNKNGKPSIAGIDFSISHSKHIIVQAFTKLGSIGVDVEYRNPNRKHLQIAQRYFHHNEYQYLKSLPLADMITSFYNLWTAKEAVCKAQGGRLWYYLADNYLTDNNTMAMTSKGLTLLNFNKIPNFGLTIATTGKPDKVAFIHA</sequence>
<dbReference type="GO" id="GO:0005829">
    <property type="term" value="C:cytosol"/>
    <property type="evidence" value="ECO:0007669"/>
    <property type="project" value="TreeGrafter"/>
</dbReference>
<protein>
    <recommendedName>
        <fullName evidence="2">4'-phosphopantetheinyl transferase domain-containing protein</fullName>
    </recommendedName>
</protein>
<name>A0A3B0VDE8_9ZZZZ</name>
<evidence type="ECO:0000313" key="3">
    <source>
        <dbReference type="EMBL" id="VAW40931.1"/>
    </source>
</evidence>
<dbReference type="GO" id="GO:0000287">
    <property type="term" value="F:magnesium ion binding"/>
    <property type="evidence" value="ECO:0007669"/>
    <property type="project" value="InterPro"/>
</dbReference>
<dbReference type="Gene3D" id="3.90.470.20">
    <property type="entry name" value="4'-phosphopantetheinyl transferase domain"/>
    <property type="match status" value="1"/>
</dbReference>
<dbReference type="GO" id="GO:0008897">
    <property type="term" value="F:holo-[acyl-carrier-protein] synthase activity"/>
    <property type="evidence" value="ECO:0007669"/>
    <property type="project" value="InterPro"/>
</dbReference>
<gene>
    <name evidence="3" type="ORF">MNBD_GAMMA01-319</name>
</gene>
<dbReference type="InterPro" id="IPR037143">
    <property type="entry name" value="4-PPantetheinyl_Trfase_dom_sf"/>
</dbReference>
<accession>A0A3B0VDE8</accession>
<dbReference type="Pfam" id="PF01648">
    <property type="entry name" value="ACPS"/>
    <property type="match status" value="1"/>
</dbReference>
<reference evidence="3" key="1">
    <citation type="submission" date="2018-06" db="EMBL/GenBank/DDBJ databases">
        <authorList>
            <person name="Zhirakovskaya E."/>
        </authorList>
    </citation>
    <scope>NUCLEOTIDE SEQUENCE</scope>
</reference>
<dbReference type="AlphaFoldDB" id="A0A3B0VDE8"/>
<dbReference type="InterPro" id="IPR008278">
    <property type="entry name" value="4-PPantetheinyl_Trfase_dom"/>
</dbReference>